<dbReference type="OrthoDB" id="6628406at2759"/>
<dbReference type="InterPro" id="IPR001873">
    <property type="entry name" value="ENaC"/>
</dbReference>
<evidence type="ECO:0000256" key="9">
    <source>
        <dbReference type="ARBA" id="ARBA00023136"/>
    </source>
</evidence>
<evidence type="ECO:0000313" key="13">
    <source>
        <dbReference type="EMBL" id="GBP86201.1"/>
    </source>
</evidence>
<keyword evidence="3 12" id="KW-0813">Transport</keyword>
<evidence type="ECO:0000256" key="12">
    <source>
        <dbReference type="RuleBase" id="RU000679"/>
    </source>
</evidence>
<dbReference type="Gene3D" id="1.10.287.820">
    <property type="entry name" value="Acid-sensing ion channel domain"/>
    <property type="match status" value="1"/>
</dbReference>
<dbReference type="PANTHER" id="PTHR11690:SF240">
    <property type="entry name" value="PICKPOCKET 25-RELATED"/>
    <property type="match status" value="1"/>
</dbReference>
<evidence type="ECO:0000256" key="7">
    <source>
        <dbReference type="ARBA" id="ARBA00023053"/>
    </source>
</evidence>
<evidence type="ECO:0000256" key="10">
    <source>
        <dbReference type="ARBA" id="ARBA00023201"/>
    </source>
</evidence>
<keyword evidence="4 12" id="KW-0894">Sodium channel</keyword>
<comment type="subcellular location">
    <subcellularLocation>
        <location evidence="1">Membrane</location>
        <topology evidence="1">Multi-pass membrane protein</topology>
    </subcellularLocation>
</comment>
<gene>
    <name evidence="13" type="primary">ppk11</name>
    <name evidence="13" type="ORF">EVAR_63977_1</name>
</gene>
<reference evidence="13 14" key="1">
    <citation type="journal article" date="2019" name="Commun. Biol.">
        <title>The bagworm genome reveals a unique fibroin gene that provides high tensile strength.</title>
        <authorList>
            <person name="Kono N."/>
            <person name="Nakamura H."/>
            <person name="Ohtoshi R."/>
            <person name="Tomita M."/>
            <person name="Numata K."/>
            <person name="Arakawa K."/>
        </authorList>
    </citation>
    <scope>NUCLEOTIDE SEQUENCE [LARGE SCALE GENOMIC DNA]</scope>
</reference>
<evidence type="ECO:0000256" key="8">
    <source>
        <dbReference type="ARBA" id="ARBA00023065"/>
    </source>
</evidence>
<evidence type="ECO:0000256" key="3">
    <source>
        <dbReference type="ARBA" id="ARBA00022448"/>
    </source>
</evidence>
<dbReference type="PANTHER" id="PTHR11690">
    <property type="entry name" value="AMILORIDE-SENSITIVE SODIUM CHANNEL-RELATED"/>
    <property type="match status" value="1"/>
</dbReference>
<keyword evidence="10 12" id="KW-0739">Sodium transport</keyword>
<keyword evidence="8 12" id="KW-0406">Ion transport</keyword>
<dbReference type="AlphaFoldDB" id="A0A4C1ZBP0"/>
<organism evidence="13 14">
    <name type="scientific">Eumeta variegata</name>
    <name type="common">Bagworm moth</name>
    <name type="synonym">Eumeta japonica</name>
    <dbReference type="NCBI Taxonomy" id="151549"/>
    <lineage>
        <taxon>Eukaryota</taxon>
        <taxon>Metazoa</taxon>
        <taxon>Ecdysozoa</taxon>
        <taxon>Arthropoda</taxon>
        <taxon>Hexapoda</taxon>
        <taxon>Insecta</taxon>
        <taxon>Pterygota</taxon>
        <taxon>Neoptera</taxon>
        <taxon>Endopterygota</taxon>
        <taxon>Lepidoptera</taxon>
        <taxon>Glossata</taxon>
        <taxon>Ditrysia</taxon>
        <taxon>Tineoidea</taxon>
        <taxon>Psychidae</taxon>
        <taxon>Oiketicinae</taxon>
        <taxon>Eumeta</taxon>
    </lineage>
</organism>
<comment type="similarity">
    <text evidence="2 12">Belongs to the amiloride-sensitive sodium channel (TC 1.A.6) family.</text>
</comment>
<dbReference type="STRING" id="151549.A0A4C1ZBP0"/>
<evidence type="ECO:0000256" key="11">
    <source>
        <dbReference type="ARBA" id="ARBA00023303"/>
    </source>
</evidence>
<name>A0A4C1ZBP0_EUMVA</name>
<dbReference type="GO" id="GO:0015280">
    <property type="term" value="F:ligand-gated sodium channel activity"/>
    <property type="evidence" value="ECO:0007669"/>
    <property type="project" value="TreeGrafter"/>
</dbReference>
<protein>
    <submittedName>
        <fullName evidence="13">Pickpocket protein 11</fullName>
    </submittedName>
</protein>
<evidence type="ECO:0000256" key="1">
    <source>
        <dbReference type="ARBA" id="ARBA00004141"/>
    </source>
</evidence>
<dbReference type="Proteomes" id="UP000299102">
    <property type="component" value="Unassembled WGS sequence"/>
</dbReference>
<evidence type="ECO:0000313" key="14">
    <source>
        <dbReference type="Proteomes" id="UP000299102"/>
    </source>
</evidence>
<keyword evidence="5 12" id="KW-0812">Transmembrane</keyword>
<proteinExistence type="inferred from homology"/>
<sequence>MGAIDYVEQPLQSQLVTEELLCKSSRRPAPNAKQTWPVHIYRSVKSYLVLFFNTSSIHGLNHLVAFGRHPFEILLWLTTVAASVFGATSLSRATWLRYQSSPTVVSMDRDMFAWNTTFPAVTICPETKLDEHKLAVYVKRSNATDKEKLLSFIRALSNATYESFGEVPDYPDLRADNYMELLLNLSAAFGPTLTIGATGIALNIQPTITEMGLCYAINSKTAIYNSPEYRAANRWDLVTNHNETFFVHPLDGEVFTQVINLSTAYDVYIHGPLEVPEQSSKSQHSDNGFYMKVYVTALSVYIAPEAANLCDVRLRSDPHTFFGRLSVAQRKCRFPHENVLRHNAVYAYNLCRVECRVRMCLQHCRCLPHFYRKIGNERICDAAGLRCLARHKDELTTLKSKEGRNRCECLPLCDDVNYVIQSSVSSANQFCKYKTFSSNPP</sequence>
<evidence type="ECO:0000256" key="2">
    <source>
        <dbReference type="ARBA" id="ARBA00007193"/>
    </source>
</evidence>
<keyword evidence="6" id="KW-1133">Transmembrane helix</keyword>
<evidence type="ECO:0000256" key="4">
    <source>
        <dbReference type="ARBA" id="ARBA00022461"/>
    </source>
</evidence>
<evidence type="ECO:0000256" key="6">
    <source>
        <dbReference type="ARBA" id="ARBA00022989"/>
    </source>
</evidence>
<keyword evidence="7" id="KW-0915">Sodium</keyword>
<accession>A0A4C1ZBP0</accession>
<keyword evidence="11 12" id="KW-0407">Ion channel</keyword>
<dbReference type="Pfam" id="PF00858">
    <property type="entry name" value="ASC"/>
    <property type="match status" value="1"/>
</dbReference>
<keyword evidence="14" id="KW-1185">Reference proteome</keyword>
<dbReference type="EMBL" id="BGZK01001779">
    <property type="protein sequence ID" value="GBP86201.1"/>
    <property type="molecule type" value="Genomic_DNA"/>
</dbReference>
<keyword evidence="9" id="KW-0472">Membrane</keyword>
<comment type="caution">
    <text evidence="13">The sequence shown here is derived from an EMBL/GenBank/DDBJ whole genome shotgun (WGS) entry which is preliminary data.</text>
</comment>
<evidence type="ECO:0000256" key="5">
    <source>
        <dbReference type="ARBA" id="ARBA00022692"/>
    </source>
</evidence>
<dbReference type="GO" id="GO:0005886">
    <property type="term" value="C:plasma membrane"/>
    <property type="evidence" value="ECO:0007669"/>
    <property type="project" value="TreeGrafter"/>
</dbReference>